<comment type="similarity">
    <text evidence="1">Belongs to the LysR transcriptional regulatory family.</text>
</comment>
<dbReference type="Pfam" id="PF03466">
    <property type="entry name" value="LysR_substrate"/>
    <property type="match status" value="1"/>
</dbReference>
<keyword evidence="2" id="KW-0805">Transcription regulation</keyword>
<dbReference type="GO" id="GO:0003700">
    <property type="term" value="F:DNA-binding transcription factor activity"/>
    <property type="evidence" value="ECO:0007669"/>
    <property type="project" value="InterPro"/>
</dbReference>
<dbReference type="InterPro" id="IPR036390">
    <property type="entry name" value="WH_DNA-bd_sf"/>
</dbReference>
<evidence type="ECO:0000256" key="2">
    <source>
        <dbReference type="ARBA" id="ARBA00023015"/>
    </source>
</evidence>
<dbReference type="RefSeq" id="WP_081625978.1">
    <property type="nucleotide sequence ID" value="NZ_UGSK01000001.1"/>
</dbReference>
<sequence length="303" mass="32381">MKAINLHRLQIFRTVYELAGISAAARKLNLAQPTVSRHLAVFEDELKVSLFSNVAGRIEPTWEAQRLYAETSGLFERVSMLERSVEALQRGSSDSLRIIGANTLCISLIPEAVGSLQQKMPDLAISVDGGGAAAQLMALRGGMADITVGAPVAGSPDLRQDHIGRTALVAVMPKSHPLADRKMLDLHAFNGLPCVMPNPKAPIGGLVHKAFEAAGAVPSRVLSAMSPSFAIGLVASTGWCSVTDEITAHDFGRGRLAVIPLEKRIEIELVTLELSRSPSRRSAGVFKDALGRAFKAYGQRAAR</sequence>
<dbReference type="Pfam" id="PF00126">
    <property type="entry name" value="HTH_1"/>
    <property type="match status" value="1"/>
</dbReference>
<evidence type="ECO:0000313" key="6">
    <source>
        <dbReference type="EMBL" id="SUB02109.1"/>
    </source>
</evidence>
<evidence type="ECO:0000313" key="7">
    <source>
        <dbReference type="Proteomes" id="UP000255000"/>
    </source>
</evidence>
<dbReference type="PROSITE" id="PS50931">
    <property type="entry name" value="HTH_LYSR"/>
    <property type="match status" value="1"/>
</dbReference>
<dbReference type="PRINTS" id="PR00039">
    <property type="entry name" value="HTHLYSR"/>
</dbReference>
<dbReference type="Gene3D" id="1.10.10.10">
    <property type="entry name" value="Winged helix-like DNA-binding domain superfamily/Winged helix DNA-binding domain"/>
    <property type="match status" value="1"/>
</dbReference>
<keyword evidence="3" id="KW-0238">DNA-binding</keyword>
<proteinExistence type="inferred from homology"/>
<reference evidence="6 7" key="1">
    <citation type="submission" date="2018-06" db="EMBL/GenBank/DDBJ databases">
        <authorList>
            <consortium name="Pathogen Informatics"/>
            <person name="Doyle S."/>
        </authorList>
    </citation>
    <scope>NUCLEOTIDE SEQUENCE [LARGE SCALE GENOMIC DNA]</scope>
    <source>
        <strain evidence="6 7">NCTC13350</strain>
    </source>
</reference>
<dbReference type="SUPFAM" id="SSF53850">
    <property type="entry name" value="Periplasmic binding protein-like II"/>
    <property type="match status" value="1"/>
</dbReference>
<keyword evidence="4" id="KW-0804">Transcription</keyword>
<name>A0A378ZZ16_9HYPH</name>
<dbReference type="GO" id="GO:0010628">
    <property type="term" value="P:positive regulation of gene expression"/>
    <property type="evidence" value="ECO:0007669"/>
    <property type="project" value="TreeGrafter"/>
</dbReference>
<dbReference type="AlphaFoldDB" id="A0A378ZZ16"/>
<dbReference type="InterPro" id="IPR005119">
    <property type="entry name" value="LysR_subst-bd"/>
</dbReference>
<protein>
    <submittedName>
        <fullName evidence="6">Cat operon transcriptional regulator</fullName>
    </submittedName>
</protein>
<dbReference type="GO" id="GO:0043565">
    <property type="term" value="F:sequence-specific DNA binding"/>
    <property type="evidence" value="ECO:0007669"/>
    <property type="project" value="TreeGrafter"/>
</dbReference>
<dbReference type="PANTHER" id="PTHR30427">
    <property type="entry name" value="TRANSCRIPTIONAL ACTIVATOR PROTEIN LYSR"/>
    <property type="match status" value="1"/>
</dbReference>
<dbReference type="InterPro" id="IPR036388">
    <property type="entry name" value="WH-like_DNA-bd_sf"/>
</dbReference>
<dbReference type="InterPro" id="IPR000847">
    <property type="entry name" value="LysR_HTH_N"/>
</dbReference>
<evidence type="ECO:0000256" key="1">
    <source>
        <dbReference type="ARBA" id="ARBA00009437"/>
    </source>
</evidence>
<dbReference type="OrthoDB" id="8479870at2"/>
<dbReference type="EMBL" id="UGSK01000001">
    <property type="protein sequence ID" value="SUB02109.1"/>
    <property type="molecule type" value="Genomic_DNA"/>
</dbReference>
<evidence type="ECO:0000256" key="4">
    <source>
        <dbReference type="ARBA" id="ARBA00023163"/>
    </source>
</evidence>
<feature type="domain" description="HTH lysR-type" evidence="5">
    <location>
        <begin position="4"/>
        <end position="61"/>
    </location>
</feature>
<accession>A0A378ZZ16</accession>
<evidence type="ECO:0000256" key="3">
    <source>
        <dbReference type="ARBA" id="ARBA00023125"/>
    </source>
</evidence>
<evidence type="ECO:0000259" key="5">
    <source>
        <dbReference type="PROSITE" id="PS50931"/>
    </source>
</evidence>
<dbReference type="SUPFAM" id="SSF46785">
    <property type="entry name" value="Winged helix' DNA-binding domain"/>
    <property type="match status" value="1"/>
</dbReference>
<organism evidence="6 7">
    <name type="scientific">Pannonibacter phragmitetus</name>
    <dbReference type="NCBI Taxonomy" id="121719"/>
    <lineage>
        <taxon>Bacteria</taxon>
        <taxon>Pseudomonadati</taxon>
        <taxon>Pseudomonadota</taxon>
        <taxon>Alphaproteobacteria</taxon>
        <taxon>Hyphomicrobiales</taxon>
        <taxon>Stappiaceae</taxon>
        <taxon>Pannonibacter</taxon>
    </lineage>
</organism>
<dbReference type="Gene3D" id="3.40.190.290">
    <property type="match status" value="1"/>
</dbReference>
<dbReference type="Proteomes" id="UP000255000">
    <property type="component" value="Unassembled WGS sequence"/>
</dbReference>
<dbReference type="CDD" id="cd05466">
    <property type="entry name" value="PBP2_LTTR_substrate"/>
    <property type="match status" value="1"/>
</dbReference>
<dbReference type="PANTHER" id="PTHR30427:SF1">
    <property type="entry name" value="TRANSCRIPTIONAL ACTIVATOR PROTEIN LYSR"/>
    <property type="match status" value="1"/>
</dbReference>
<gene>
    <name evidence="6" type="primary">catM</name>
    <name evidence="6" type="ORF">NCTC13350_03059</name>
</gene>